<organism evidence="2">
    <name type="scientific">Archaeoglobus fulgidus</name>
    <dbReference type="NCBI Taxonomy" id="2234"/>
    <lineage>
        <taxon>Archaea</taxon>
        <taxon>Methanobacteriati</taxon>
        <taxon>Methanobacteriota</taxon>
        <taxon>Archaeoglobi</taxon>
        <taxon>Archaeoglobales</taxon>
        <taxon>Archaeoglobaceae</taxon>
        <taxon>Archaeoglobus</taxon>
    </lineage>
</organism>
<dbReference type="AlphaFoldDB" id="A0A7C2SN86"/>
<name>A0A7C2SN86_ARCFL</name>
<accession>A0A7C2SN86</accession>
<reference evidence="2" key="1">
    <citation type="journal article" date="2020" name="mSystems">
        <title>Genome- and Community-Level Interaction Insights into Carbon Utilization and Element Cycling Functions of Hydrothermarchaeota in Hydrothermal Sediment.</title>
        <authorList>
            <person name="Zhou Z."/>
            <person name="Liu Y."/>
            <person name="Xu W."/>
            <person name="Pan J."/>
            <person name="Luo Z.H."/>
            <person name="Li M."/>
        </authorList>
    </citation>
    <scope>NUCLEOTIDE SEQUENCE [LARGE SCALE GENOMIC DNA]</scope>
    <source>
        <strain evidence="2">SpSt-12</strain>
        <strain evidence="3">SpSt-87</strain>
    </source>
</reference>
<protein>
    <submittedName>
        <fullName evidence="2">Uncharacterized protein</fullName>
    </submittedName>
</protein>
<dbReference type="EMBL" id="DTLB01000014">
    <property type="protein sequence ID" value="HFW31899.1"/>
    <property type="molecule type" value="Genomic_DNA"/>
</dbReference>
<feature type="transmembrane region" description="Helical" evidence="1">
    <location>
        <begin position="49"/>
        <end position="69"/>
    </location>
</feature>
<evidence type="ECO:0000256" key="1">
    <source>
        <dbReference type="SAM" id="Phobius"/>
    </source>
</evidence>
<comment type="caution">
    <text evidence="2">The sequence shown here is derived from an EMBL/GenBank/DDBJ whole genome shotgun (WGS) entry which is preliminary data.</text>
</comment>
<keyword evidence="1" id="KW-0812">Transmembrane</keyword>
<proteinExistence type="predicted"/>
<evidence type="ECO:0000313" key="2">
    <source>
        <dbReference type="EMBL" id="HET20932.1"/>
    </source>
</evidence>
<keyword evidence="1" id="KW-1133">Transmembrane helix</keyword>
<dbReference type="EMBL" id="DSCQ01000028">
    <property type="protein sequence ID" value="HET20932.1"/>
    <property type="molecule type" value="Genomic_DNA"/>
</dbReference>
<keyword evidence="1" id="KW-0472">Membrane</keyword>
<gene>
    <name evidence="2" type="ORF">ENN70_02250</name>
    <name evidence="3" type="ORF">ENW66_02950</name>
</gene>
<evidence type="ECO:0000313" key="3">
    <source>
        <dbReference type="EMBL" id="HFW31899.1"/>
    </source>
</evidence>
<sequence length="75" mass="8266">MAREEPCPNCGKIAQIVTEGDREILRCAACGTERVIVGREEILPIEKKLVAASLILALVLLGILYYISWSMIAHL</sequence>